<evidence type="ECO:0000313" key="2">
    <source>
        <dbReference type="Proteomes" id="UP000265020"/>
    </source>
</evidence>
<keyword evidence="2" id="KW-1185">Reference proteome</keyword>
<protein>
    <submittedName>
        <fullName evidence="1">Uncharacterized protein</fullName>
    </submittedName>
</protein>
<reference evidence="1" key="2">
    <citation type="submission" date="2025-09" db="UniProtKB">
        <authorList>
            <consortium name="Ensembl"/>
        </authorList>
    </citation>
    <scope>IDENTIFICATION</scope>
</reference>
<accession>A0A3Q2EGV0</accession>
<organism evidence="1 2">
    <name type="scientific">Cyprinodon variegatus</name>
    <name type="common">Sheepshead minnow</name>
    <dbReference type="NCBI Taxonomy" id="28743"/>
    <lineage>
        <taxon>Eukaryota</taxon>
        <taxon>Metazoa</taxon>
        <taxon>Chordata</taxon>
        <taxon>Craniata</taxon>
        <taxon>Vertebrata</taxon>
        <taxon>Euteleostomi</taxon>
        <taxon>Actinopterygii</taxon>
        <taxon>Neopterygii</taxon>
        <taxon>Teleostei</taxon>
        <taxon>Neoteleostei</taxon>
        <taxon>Acanthomorphata</taxon>
        <taxon>Ovalentaria</taxon>
        <taxon>Atherinomorphae</taxon>
        <taxon>Cyprinodontiformes</taxon>
        <taxon>Cyprinodontidae</taxon>
        <taxon>Cyprinodon</taxon>
    </lineage>
</organism>
<name>A0A3Q2EGV0_CYPVA</name>
<evidence type="ECO:0000313" key="1">
    <source>
        <dbReference type="Ensembl" id="ENSCVAP00000031537.1"/>
    </source>
</evidence>
<dbReference type="Ensembl" id="ENSCVAT00000026455.1">
    <property type="protein sequence ID" value="ENSCVAP00000031537.1"/>
    <property type="gene ID" value="ENSCVAG00000020848.1"/>
</dbReference>
<sequence length="45" mass="5305">MGSPWQIRVLMLHEKENLERTLFRLEQETGLHWKTGQAPTSRNKG</sequence>
<reference evidence="1" key="1">
    <citation type="submission" date="2025-08" db="UniProtKB">
        <authorList>
            <consortium name="Ensembl"/>
        </authorList>
    </citation>
    <scope>IDENTIFICATION</scope>
</reference>
<dbReference type="AlphaFoldDB" id="A0A3Q2EGV0"/>
<dbReference type="Proteomes" id="UP000265020">
    <property type="component" value="Unassembled WGS sequence"/>
</dbReference>
<proteinExistence type="predicted"/>